<dbReference type="InterPro" id="IPR053225">
    <property type="entry name" value="Acyl-CoA_N-acyltransferase"/>
</dbReference>
<dbReference type="EMBL" id="KZ308363">
    <property type="protein sequence ID" value="KAG8228205.1"/>
    <property type="molecule type" value="Genomic_DNA"/>
</dbReference>
<keyword evidence="3" id="KW-1185">Reference proteome</keyword>
<dbReference type="Proteomes" id="UP000792457">
    <property type="component" value="Unassembled WGS sequence"/>
</dbReference>
<dbReference type="AlphaFoldDB" id="A0A8K0K4I6"/>
<sequence>MKFDERFHILETKMENHNSDSLKTKTIEDWYEILEDEIPSVAEYLTTFWPQTLNVYNFITENLRLSHESGSTKTQLFQNNQSGALIAVTKGAYRKAAVFSPNKNYLGIELAFKDDKIMNWCDGLIVLSGIPLDLFEYLKTATPSIGKKLIYRNEIFDCYWMSPDVAKTLNVKCPDDMYFSKLEDCHTEVVNSTWRYGSNKTKVMVSDIINFMDTIGLFTKKDSKLVSWVLQTNYGIGMLYTVDVHRSKGYGTLVLRKLANILGQAGKTPILVTLQDNLAAKSVFLKSGFEFIEPLRYVGMEQDI</sequence>
<gene>
    <name evidence="2" type="ORF">J437_LFUL004330</name>
</gene>
<dbReference type="SUPFAM" id="SSF55729">
    <property type="entry name" value="Acyl-CoA N-acyltransferases (Nat)"/>
    <property type="match status" value="1"/>
</dbReference>
<name>A0A8K0K4I6_LADFU</name>
<dbReference type="Gene3D" id="3.40.630.30">
    <property type="match status" value="2"/>
</dbReference>
<feature type="domain" description="N-acetyltransferase" evidence="1">
    <location>
        <begin position="169"/>
        <end position="304"/>
    </location>
</feature>
<evidence type="ECO:0000313" key="2">
    <source>
        <dbReference type="EMBL" id="KAG8228205.1"/>
    </source>
</evidence>
<protein>
    <recommendedName>
        <fullName evidence="1">N-acetyltransferase domain-containing protein</fullName>
    </recommendedName>
</protein>
<dbReference type="PROSITE" id="PS51186">
    <property type="entry name" value="GNAT"/>
    <property type="match status" value="1"/>
</dbReference>
<evidence type="ECO:0000259" key="1">
    <source>
        <dbReference type="PROSITE" id="PS51186"/>
    </source>
</evidence>
<dbReference type="InterPro" id="IPR013653">
    <property type="entry name" value="GCN5-like_dom"/>
</dbReference>
<evidence type="ECO:0000313" key="3">
    <source>
        <dbReference type="Proteomes" id="UP000792457"/>
    </source>
</evidence>
<accession>A0A8K0K4I6</accession>
<reference evidence="2" key="2">
    <citation type="submission" date="2017-10" db="EMBL/GenBank/DDBJ databases">
        <title>Ladona fulva Genome sequencing and assembly.</title>
        <authorList>
            <person name="Murali S."/>
            <person name="Richards S."/>
            <person name="Bandaranaike D."/>
            <person name="Bellair M."/>
            <person name="Blankenburg K."/>
            <person name="Chao H."/>
            <person name="Dinh H."/>
            <person name="Doddapaneni H."/>
            <person name="Dugan-Rocha S."/>
            <person name="Elkadiri S."/>
            <person name="Gnanaolivu R."/>
            <person name="Hernandez B."/>
            <person name="Skinner E."/>
            <person name="Javaid M."/>
            <person name="Lee S."/>
            <person name="Li M."/>
            <person name="Ming W."/>
            <person name="Munidasa M."/>
            <person name="Muniz J."/>
            <person name="Nguyen L."/>
            <person name="Hughes D."/>
            <person name="Osuji N."/>
            <person name="Pu L.-L."/>
            <person name="Puazo M."/>
            <person name="Qu C."/>
            <person name="Quiroz J."/>
            <person name="Raj R."/>
            <person name="Weissenberger G."/>
            <person name="Xin Y."/>
            <person name="Zou X."/>
            <person name="Han Y."/>
            <person name="Worley K."/>
            <person name="Muzny D."/>
            <person name="Gibbs R."/>
        </authorList>
    </citation>
    <scope>NUCLEOTIDE SEQUENCE</scope>
    <source>
        <strain evidence="2">Sampled in the wild</strain>
    </source>
</reference>
<dbReference type="InterPro" id="IPR000182">
    <property type="entry name" value="GNAT_dom"/>
</dbReference>
<dbReference type="PANTHER" id="PTHR20958">
    <property type="entry name" value="GLYCINE N-ACYLTRANSFERASE-LIKE PROTEIN"/>
    <property type="match status" value="1"/>
</dbReference>
<comment type="caution">
    <text evidence="2">The sequence shown here is derived from an EMBL/GenBank/DDBJ whole genome shotgun (WGS) entry which is preliminary data.</text>
</comment>
<proteinExistence type="predicted"/>
<reference evidence="2" key="1">
    <citation type="submission" date="2013-04" db="EMBL/GenBank/DDBJ databases">
        <authorList>
            <person name="Qu J."/>
            <person name="Murali S.C."/>
            <person name="Bandaranaike D."/>
            <person name="Bellair M."/>
            <person name="Blankenburg K."/>
            <person name="Chao H."/>
            <person name="Dinh H."/>
            <person name="Doddapaneni H."/>
            <person name="Downs B."/>
            <person name="Dugan-Rocha S."/>
            <person name="Elkadiri S."/>
            <person name="Gnanaolivu R.D."/>
            <person name="Hernandez B."/>
            <person name="Javaid M."/>
            <person name="Jayaseelan J.C."/>
            <person name="Lee S."/>
            <person name="Li M."/>
            <person name="Ming W."/>
            <person name="Munidasa M."/>
            <person name="Muniz J."/>
            <person name="Nguyen L."/>
            <person name="Ongeri F."/>
            <person name="Osuji N."/>
            <person name="Pu L.-L."/>
            <person name="Puazo M."/>
            <person name="Qu C."/>
            <person name="Quiroz J."/>
            <person name="Raj R."/>
            <person name="Weissenberger G."/>
            <person name="Xin Y."/>
            <person name="Zou X."/>
            <person name="Han Y."/>
            <person name="Richards S."/>
            <person name="Worley K."/>
            <person name="Muzny D."/>
            <person name="Gibbs R."/>
        </authorList>
    </citation>
    <scope>NUCLEOTIDE SEQUENCE</scope>
    <source>
        <strain evidence="2">Sampled in the wild</strain>
    </source>
</reference>
<dbReference type="InterPro" id="IPR016181">
    <property type="entry name" value="Acyl_CoA_acyltransferase"/>
</dbReference>
<dbReference type="Pfam" id="PF08445">
    <property type="entry name" value="FR47"/>
    <property type="match status" value="1"/>
</dbReference>
<dbReference type="OrthoDB" id="61870at2759"/>
<dbReference type="GO" id="GO:0016747">
    <property type="term" value="F:acyltransferase activity, transferring groups other than amino-acyl groups"/>
    <property type="evidence" value="ECO:0007669"/>
    <property type="project" value="InterPro"/>
</dbReference>
<dbReference type="PANTHER" id="PTHR20958:SF6">
    <property type="entry name" value="GLYCINE N-ACYLTRANSFERASE-LIKE PROTEIN"/>
    <property type="match status" value="1"/>
</dbReference>
<organism evidence="2 3">
    <name type="scientific">Ladona fulva</name>
    <name type="common">Scarce chaser dragonfly</name>
    <name type="synonym">Libellula fulva</name>
    <dbReference type="NCBI Taxonomy" id="123851"/>
    <lineage>
        <taxon>Eukaryota</taxon>
        <taxon>Metazoa</taxon>
        <taxon>Ecdysozoa</taxon>
        <taxon>Arthropoda</taxon>
        <taxon>Hexapoda</taxon>
        <taxon>Insecta</taxon>
        <taxon>Pterygota</taxon>
        <taxon>Palaeoptera</taxon>
        <taxon>Odonata</taxon>
        <taxon>Epiprocta</taxon>
        <taxon>Anisoptera</taxon>
        <taxon>Libelluloidea</taxon>
        <taxon>Libellulidae</taxon>
        <taxon>Ladona</taxon>
    </lineage>
</organism>